<organism evidence="3">
    <name type="scientific">Salmonella enterica subsp. enterica serovar Kentucky</name>
    <dbReference type="NCBI Taxonomy" id="192955"/>
    <lineage>
        <taxon>Bacteria</taxon>
        <taxon>Pseudomonadati</taxon>
        <taxon>Pseudomonadota</taxon>
        <taxon>Gammaproteobacteria</taxon>
        <taxon>Enterobacterales</taxon>
        <taxon>Enterobacteriaceae</taxon>
        <taxon>Salmonella</taxon>
    </lineage>
</organism>
<feature type="domain" description="Protein kinase" evidence="1">
    <location>
        <begin position="152"/>
        <end position="471"/>
    </location>
</feature>
<evidence type="ECO:0000259" key="2">
    <source>
        <dbReference type="PROSITE" id="PS50965"/>
    </source>
</evidence>
<dbReference type="Pfam" id="PF08378">
    <property type="entry name" value="NERD"/>
    <property type="match status" value="1"/>
</dbReference>
<name>A0A5X8AFF1_SALET</name>
<comment type="caution">
    <text evidence="3">The sequence shown here is derived from an EMBL/GenBank/DDBJ whole genome shotgun (WGS) entry which is preliminary data.</text>
</comment>
<accession>A0A5X8AFF1</accession>
<dbReference type="GO" id="GO:0004672">
    <property type="term" value="F:protein kinase activity"/>
    <property type="evidence" value="ECO:0007669"/>
    <property type="project" value="InterPro"/>
</dbReference>
<dbReference type="Gene3D" id="1.10.510.10">
    <property type="entry name" value="Transferase(Phosphotransferase) domain 1"/>
    <property type="match status" value="2"/>
</dbReference>
<dbReference type="PANTHER" id="PTHR24362:SF309">
    <property type="entry name" value="PROTEIN KINASE DOMAIN-CONTAINING PROTEIN"/>
    <property type="match status" value="1"/>
</dbReference>
<dbReference type="SUPFAM" id="SSF56112">
    <property type="entry name" value="Protein kinase-like (PK-like)"/>
    <property type="match status" value="2"/>
</dbReference>
<dbReference type="PROSITE" id="PS50011">
    <property type="entry name" value="PROTEIN_KINASE_DOM"/>
    <property type="match status" value="1"/>
</dbReference>
<dbReference type="InterPro" id="IPR011528">
    <property type="entry name" value="NERD"/>
</dbReference>
<feature type="domain" description="NERD" evidence="2">
    <location>
        <begin position="10"/>
        <end position="121"/>
    </location>
</feature>
<reference evidence="3" key="1">
    <citation type="submission" date="2019-01" db="EMBL/GenBank/DDBJ databases">
        <authorList>
            <consortium name="GenomeTrakr network: Whole genome sequencing for foodborne pathogen traceback"/>
        </authorList>
    </citation>
    <scope>NUCLEOTIDE SEQUENCE</scope>
    <source>
        <strain evidence="3">FSIS31901449</strain>
    </source>
</reference>
<dbReference type="PROSITE" id="PS50965">
    <property type="entry name" value="NERD"/>
    <property type="match status" value="1"/>
</dbReference>
<dbReference type="PANTHER" id="PTHR24362">
    <property type="entry name" value="SERINE/THREONINE-PROTEIN KINASE NEK"/>
    <property type="match status" value="1"/>
</dbReference>
<protein>
    <submittedName>
        <fullName evidence="3">Nuclease</fullName>
    </submittedName>
</protein>
<feature type="non-terminal residue" evidence="3">
    <location>
        <position position="780"/>
    </location>
</feature>
<dbReference type="GO" id="GO:0005524">
    <property type="term" value="F:ATP binding"/>
    <property type="evidence" value="ECO:0007669"/>
    <property type="project" value="InterPro"/>
</dbReference>
<evidence type="ECO:0000259" key="1">
    <source>
        <dbReference type="PROSITE" id="PS50011"/>
    </source>
</evidence>
<dbReference type="InterPro" id="IPR011009">
    <property type="entry name" value="Kinase-like_dom_sf"/>
</dbReference>
<dbReference type="InterPro" id="IPR000719">
    <property type="entry name" value="Prot_kinase_dom"/>
</dbReference>
<evidence type="ECO:0000313" key="3">
    <source>
        <dbReference type="EMBL" id="ECA8832685.1"/>
    </source>
</evidence>
<gene>
    <name evidence="3" type="ORF">ER558_17870</name>
</gene>
<proteinExistence type="predicted"/>
<dbReference type="EMBL" id="AAHVUF010000036">
    <property type="protein sequence ID" value="ECA8832685.1"/>
    <property type="molecule type" value="Genomic_DNA"/>
</dbReference>
<dbReference type="AlphaFoldDB" id="A0A5X8AFF1"/>
<sequence length="780" mass="88114">MKYQIVGGAGLHRSETKTVDMMVKQLPDSWFGYAGLVVTDSQGSMEIDTLIITADRLLLVELKEWNGNITYEGGKWLQNGKPRGKSPYQIKREHALRLKDLLQEELSRKLGYFLHVEAHVVLCGTAGPENLPSSESRYVHTRDEFLTIGNPKNYEKLVQDTNFSHLFEGGKPRPNSDEALPIIKSFFEGPKVRPLPLKESGYLANDKPFFSHPHMVYNEFRATHKDNSQHRGLLRQWNFDALGVANAMQTLWTEIALRETRVGRLVRHGSATMQDYMLRAVRELSEEDITDDARELYELRRSFSRLDEILDSEADGWSKSDRIDRVRALLAPFSELHSLGIGHCDIDPHNLWYAGDQKSIVVTGFGAASLEGHNSLEALRPTLQSAPYTLPEDAFEEAVEPYRLDVFMLAVIAYRICFAGESLLTPGQMPEWRAPLTDPFSGILNSWFEQALNLEPSKRFPRADIMLNEFNAATKEHSQEFDEANQIYQELKQNKFFREGMNSVGVLIEFPPLPEQLSMVYPALAAIATTGSISYHCEQGGKALQVKLWDGVILNPQQPGVNRRIHAFKQRIDKITHINLPTPKVQSCGLLGQGGLYVVSEYVDGLPWSQFIAENVLEQSQRFTIAETLINTIHAFHEKQLPHGDLCPEKLLVQVGEQTAITLIGLLEFSDELTADNRYQPDNPESTDAFGRDCFAVYRMVEELFSDDMPVLVQAELERAKQTVDGIPIALDPLLQSLRAPEQADIKQVVESESQDKVIPVCWGADDWPQEVKLLEQNDG</sequence>